<sequence length="165" mass="18537">MAELRHSSSVGARASSSLMKRDEDSSPLVPDAQSDDDSRGRHGYKDQLQDLALLARLRRPRRFDFDFSIFKRLNTPYLCRKDGIVLHCRQQPLLGSLALSVEMAEYRIFLLKMKQMDTFSSMLREICNAVAAAKIMNATLILPSNFVANVTCIEEIGISLGQAEN</sequence>
<accession>A0A2P5EAP7</accession>
<name>A0A2P5EAP7_TREOI</name>
<proteinExistence type="predicted"/>
<keyword evidence="3" id="KW-1185">Reference proteome</keyword>
<organism evidence="2 3">
    <name type="scientific">Trema orientale</name>
    <name type="common">Charcoal tree</name>
    <name type="synonym">Celtis orientalis</name>
    <dbReference type="NCBI Taxonomy" id="63057"/>
    <lineage>
        <taxon>Eukaryota</taxon>
        <taxon>Viridiplantae</taxon>
        <taxon>Streptophyta</taxon>
        <taxon>Embryophyta</taxon>
        <taxon>Tracheophyta</taxon>
        <taxon>Spermatophyta</taxon>
        <taxon>Magnoliopsida</taxon>
        <taxon>eudicotyledons</taxon>
        <taxon>Gunneridae</taxon>
        <taxon>Pentapetalae</taxon>
        <taxon>rosids</taxon>
        <taxon>fabids</taxon>
        <taxon>Rosales</taxon>
        <taxon>Cannabaceae</taxon>
        <taxon>Trema</taxon>
    </lineage>
</organism>
<dbReference type="AlphaFoldDB" id="A0A2P5EAP7"/>
<comment type="caution">
    <text evidence="2">The sequence shown here is derived from an EMBL/GenBank/DDBJ whole genome shotgun (WGS) entry which is preliminary data.</text>
</comment>
<dbReference type="OrthoDB" id="1882547at2759"/>
<feature type="compositionally biased region" description="Low complexity" evidence="1">
    <location>
        <begin position="7"/>
        <end position="17"/>
    </location>
</feature>
<protein>
    <submittedName>
        <fullName evidence="2">Uncharacterized protein</fullName>
    </submittedName>
</protein>
<feature type="region of interest" description="Disordered" evidence="1">
    <location>
        <begin position="1"/>
        <end position="43"/>
    </location>
</feature>
<evidence type="ECO:0000313" key="2">
    <source>
        <dbReference type="EMBL" id="PON82627.1"/>
    </source>
</evidence>
<dbReference type="STRING" id="63057.A0A2P5EAP7"/>
<dbReference type="InParanoid" id="A0A2P5EAP7"/>
<evidence type="ECO:0000256" key="1">
    <source>
        <dbReference type="SAM" id="MobiDB-lite"/>
    </source>
</evidence>
<evidence type="ECO:0000313" key="3">
    <source>
        <dbReference type="Proteomes" id="UP000237000"/>
    </source>
</evidence>
<dbReference type="Proteomes" id="UP000237000">
    <property type="component" value="Unassembled WGS sequence"/>
</dbReference>
<dbReference type="EMBL" id="JXTC01000190">
    <property type="protein sequence ID" value="PON82627.1"/>
    <property type="molecule type" value="Genomic_DNA"/>
</dbReference>
<gene>
    <name evidence="2" type="ORF">TorRG33x02_215560</name>
</gene>
<reference evidence="3" key="1">
    <citation type="submission" date="2016-06" db="EMBL/GenBank/DDBJ databases">
        <title>Parallel loss of symbiosis genes in relatives of nitrogen-fixing non-legume Parasponia.</title>
        <authorList>
            <person name="Van Velzen R."/>
            <person name="Holmer R."/>
            <person name="Bu F."/>
            <person name="Rutten L."/>
            <person name="Van Zeijl A."/>
            <person name="Liu W."/>
            <person name="Santuari L."/>
            <person name="Cao Q."/>
            <person name="Sharma T."/>
            <person name="Shen D."/>
            <person name="Roswanjaya Y."/>
            <person name="Wardhani T."/>
            <person name="Kalhor M.S."/>
            <person name="Jansen J."/>
            <person name="Van den Hoogen J."/>
            <person name="Gungor B."/>
            <person name="Hartog M."/>
            <person name="Hontelez J."/>
            <person name="Verver J."/>
            <person name="Yang W.-C."/>
            <person name="Schijlen E."/>
            <person name="Repin R."/>
            <person name="Schilthuizen M."/>
            <person name="Schranz E."/>
            <person name="Heidstra R."/>
            <person name="Miyata K."/>
            <person name="Fedorova E."/>
            <person name="Kohlen W."/>
            <person name="Bisseling T."/>
            <person name="Smit S."/>
            <person name="Geurts R."/>
        </authorList>
    </citation>
    <scope>NUCLEOTIDE SEQUENCE [LARGE SCALE GENOMIC DNA]</scope>
    <source>
        <strain evidence="3">cv. RG33-2</strain>
    </source>
</reference>